<keyword evidence="2" id="KW-1185">Reference proteome</keyword>
<proteinExistence type="predicted"/>
<dbReference type="EMBL" id="JABFAC010000011">
    <property type="protein sequence ID" value="MBA0629765.1"/>
    <property type="molecule type" value="Genomic_DNA"/>
</dbReference>
<reference evidence="1 2" key="1">
    <citation type="journal article" date="2019" name="Genome Biol. Evol.">
        <title>Insights into the evolution of the New World diploid cottons (Gossypium, subgenus Houzingenia) based on genome sequencing.</title>
        <authorList>
            <person name="Grover C.E."/>
            <person name="Arick M.A. 2nd"/>
            <person name="Thrash A."/>
            <person name="Conover J.L."/>
            <person name="Sanders W.S."/>
            <person name="Peterson D.G."/>
            <person name="Frelichowski J.E."/>
            <person name="Scheffler J.A."/>
            <person name="Scheffler B.E."/>
            <person name="Wendel J.F."/>
        </authorList>
    </citation>
    <scope>NUCLEOTIDE SEQUENCE [LARGE SCALE GENOMIC DNA]</scope>
    <source>
        <strain evidence="1">27</strain>
        <tissue evidence="1">Leaf</tissue>
    </source>
</reference>
<comment type="caution">
    <text evidence="1">The sequence shown here is derived from an EMBL/GenBank/DDBJ whole genome shotgun (WGS) entry which is preliminary data.</text>
</comment>
<sequence>MLLLEEQYAIRSVIGYSDIIDTWAAILLLRRNTRKSSLQIFDVPPNEVLGTLQQDKT</sequence>
<gene>
    <name evidence="1" type="ORF">Godav_024270</name>
</gene>
<accession>A0A7J8SVB0</accession>
<feature type="non-terminal residue" evidence="1">
    <location>
        <position position="57"/>
    </location>
</feature>
<evidence type="ECO:0000313" key="1">
    <source>
        <dbReference type="EMBL" id="MBA0629765.1"/>
    </source>
</evidence>
<name>A0A7J8SVB0_GOSDV</name>
<dbReference type="Proteomes" id="UP000593561">
    <property type="component" value="Unassembled WGS sequence"/>
</dbReference>
<protein>
    <submittedName>
        <fullName evidence="1">Uncharacterized protein</fullName>
    </submittedName>
</protein>
<organism evidence="1 2">
    <name type="scientific">Gossypium davidsonii</name>
    <name type="common">Davidson's cotton</name>
    <name type="synonym">Gossypium klotzschianum subsp. davidsonii</name>
    <dbReference type="NCBI Taxonomy" id="34287"/>
    <lineage>
        <taxon>Eukaryota</taxon>
        <taxon>Viridiplantae</taxon>
        <taxon>Streptophyta</taxon>
        <taxon>Embryophyta</taxon>
        <taxon>Tracheophyta</taxon>
        <taxon>Spermatophyta</taxon>
        <taxon>Magnoliopsida</taxon>
        <taxon>eudicotyledons</taxon>
        <taxon>Gunneridae</taxon>
        <taxon>Pentapetalae</taxon>
        <taxon>rosids</taxon>
        <taxon>malvids</taxon>
        <taxon>Malvales</taxon>
        <taxon>Malvaceae</taxon>
        <taxon>Malvoideae</taxon>
        <taxon>Gossypium</taxon>
    </lineage>
</organism>
<evidence type="ECO:0000313" key="2">
    <source>
        <dbReference type="Proteomes" id="UP000593561"/>
    </source>
</evidence>
<dbReference type="AlphaFoldDB" id="A0A7J8SVB0"/>